<comment type="caution">
    <text evidence="1">The sequence shown here is derived from an EMBL/GenBank/DDBJ whole genome shotgun (WGS) entry which is preliminary data.</text>
</comment>
<evidence type="ECO:0000313" key="1">
    <source>
        <dbReference type="EMBL" id="MDI5832579.1"/>
    </source>
</evidence>
<dbReference type="Proteomes" id="UP001159075">
    <property type="component" value="Unassembled WGS sequence"/>
</dbReference>
<sequence>MANFYTEASFIIPCNSAQAAIAINSLVHITDQFSDFAELAVFKADSEKLSPEELIIRHCFFNHPEQEKDNSLKELPWAFDVKPSEDGLWVHANESMNTEHAAVFTQALLNAFNLPSLVVIEAAHTCSKASTFAFGGHACVVSKDFIRWHGLTDFVNAEMDAHRDGERFYMCMFTEVNGETENINRFLMKCSTEDDPEKRLDYIFVNNRGAGGEKESDDFVWYCDGTAAKNPHMNEITPYEFKAIEKYFSVL</sequence>
<dbReference type="RefSeq" id="WP_282679548.1">
    <property type="nucleotide sequence ID" value="NZ_CP106875.1"/>
</dbReference>
<proteinExistence type="predicted"/>
<keyword evidence="2" id="KW-1185">Reference proteome</keyword>
<organism evidence="1 2">
    <name type="scientific">Shewanella xiamenensis</name>
    <dbReference type="NCBI Taxonomy" id="332186"/>
    <lineage>
        <taxon>Bacteria</taxon>
        <taxon>Pseudomonadati</taxon>
        <taxon>Pseudomonadota</taxon>
        <taxon>Gammaproteobacteria</taxon>
        <taxon>Alteromonadales</taxon>
        <taxon>Shewanellaceae</taxon>
        <taxon>Shewanella</taxon>
    </lineage>
</organism>
<name>A0ABT6UDM8_9GAMM</name>
<gene>
    <name evidence="1" type="ORF">ODY93_13450</name>
</gene>
<reference evidence="1 2" key="1">
    <citation type="submission" date="2022-09" db="EMBL/GenBank/DDBJ databases">
        <title>The outer-membrane cytochrome OmcA is essential for infection of Shewanella oneidensis by a zebrafish-associated bacteriophage.</title>
        <authorList>
            <person name="Grenfell A.W."/>
            <person name="Intile P."/>
            <person name="Mcfarlane J."/>
            <person name="Leung D."/>
            <person name="Abdalla K."/>
            <person name="Wold M."/>
            <person name="Kees E."/>
            <person name="Gralnick J."/>
        </authorList>
    </citation>
    <scope>NUCLEOTIDE SEQUENCE [LARGE SCALE GENOMIC DNA]</scope>
    <source>
        <strain evidence="1 2">NF-5</strain>
    </source>
</reference>
<dbReference type="EMBL" id="JAOTLW010000013">
    <property type="protein sequence ID" value="MDI5832579.1"/>
    <property type="molecule type" value="Genomic_DNA"/>
</dbReference>
<evidence type="ECO:0000313" key="2">
    <source>
        <dbReference type="Proteomes" id="UP001159075"/>
    </source>
</evidence>
<protein>
    <submittedName>
        <fullName evidence="1">Uncharacterized protein</fullName>
    </submittedName>
</protein>
<accession>A0ABT6UDM8</accession>